<dbReference type="HAMAP" id="MF_00113">
    <property type="entry name" value="QueA"/>
    <property type="match status" value="1"/>
</dbReference>
<dbReference type="AlphaFoldDB" id="A0A437LHI8"/>
<dbReference type="Pfam" id="PF02547">
    <property type="entry name" value="Queuosine_synth"/>
    <property type="match status" value="1"/>
</dbReference>
<dbReference type="OrthoDB" id="9805933at2"/>
<gene>
    <name evidence="13 14" type="primary">queA</name>
    <name evidence="14" type="ORF">EOD73_11895</name>
</gene>
<keyword evidence="5 13" id="KW-0808">Transferase</keyword>
<evidence type="ECO:0000256" key="13">
    <source>
        <dbReference type="HAMAP-Rule" id="MF_00113"/>
    </source>
</evidence>
<dbReference type="InterPro" id="IPR003699">
    <property type="entry name" value="QueA"/>
</dbReference>
<comment type="subunit">
    <text evidence="3 13">Monomer.</text>
</comment>
<evidence type="ECO:0000256" key="10">
    <source>
        <dbReference type="ARBA" id="ARBA00066503"/>
    </source>
</evidence>
<dbReference type="PANTHER" id="PTHR30307:SF0">
    <property type="entry name" value="S-ADENOSYLMETHIONINE:TRNA RIBOSYLTRANSFERASE-ISOMERASE"/>
    <property type="match status" value="1"/>
</dbReference>
<dbReference type="InterPro" id="IPR042119">
    <property type="entry name" value="QueA_dom2"/>
</dbReference>
<dbReference type="EMBL" id="SACM01000003">
    <property type="protein sequence ID" value="RVT84824.1"/>
    <property type="molecule type" value="Genomic_DNA"/>
</dbReference>
<dbReference type="FunFam" id="3.40.1780.10:FF:000001">
    <property type="entry name" value="S-adenosylmethionine:tRNA ribosyltransferase-isomerase"/>
    <property type="match status" value="1"/>
</dbReference>
<comment type="similarity">
    <text evidence="9 13">Belongs to the QueA family.</text>
</comment>
<evidence type="ECO:0000256" key="2">
    <source>
        <dbReference type="ARBA" id="ARBA00004691"/>
    </source>
</evidence>
<dbReference type="UniPathway" id="UPA00392"/>
<keyword evidence="15" id="KW-1185">Reference proteome</keyword>
<dbReference type="SUPFAM" id="SSF111337">
    <property type="entry name" value="QueA-like"/>
    <property type="match status" value="1"/>
</dbReference>
<evidence type="ECO:0000256" key="9">
    <source>
        <dbReference type="ARBA" id="ARBA00061210"/>
    </source>
</evidence>
<dbReference type="NCBIfam" id="NF001140">
    <property type="entry name" value="PRK00147.1"/>
    <property type="match status" value="1"/>
</dbReference>
<dbReference type="InterPro" id="IPR042118">
    <property type="entry name" value="QueA_dom1"/>
</dbReference>
<comment type="subcellular location">
    <subcellularLocation>
        <location evidence="1 13">Cytoplasm</location>
    </subcellularLocation>
</comment>
<evidence type="ECO:0000256" key="12">
    <source>
        <dbReference type="ARBA" id="ARBA00076160"/>
    </source>
</evidence>
<keyword evidence="6 13" id="KW-0949">S-adenosyl-L-methionine</keyword>
<dbReference type="EC" id="2.4.99.17" evidence="10 13"/>
<dbReference type="GO" id="GO:0005737">
    <property type="term" value="C:cytoplasm"/>
    <property type="evidence" value="ECO:0007669"/>
    <property type="project" value="UniProtKB-SubCell"/>
</dbReference>
<dbReference type="NCBIfam" id="TIGR00113">
    <property type="entry name" value="queA"/>
    <property type="match status" value="1"/>
</dbReference>
<evidence type="ECO:0000256" key="3">
    <source>
        <dbReference type="ARBA" id="ARBA00011245"/>
    </source>
</evidence>
<dbReference type="InterPro" id="IPR036100">
    <property type="entry name" value="QueA_sf"/>
</dbReference>
<sequence length="344" mass="37475">MPAQTYTLSDFDYELPPELIAQHPAAERSASRLLDARGPALVDRVFRELPHLLEARDLLVFNDTQVIKARLHGVKATGGSVEALIERLLPGAHEVWAHVRASKSPKPGSTVRFAEAFDAEVLGRCGPENGLFHLRFPADPLTLLDAHGHVPLPPYIEHEDSADDVRRYQTVFAQNPGAVAAPTAALHFDEALLAALPCPRANVTLHVGAGTFQPVRVENIAEHQMHSEWFKVPQATVDAIEACRARGGRVVAVGTTTLRALESAARGGRLQAGAAETDIFITPGFHFQVVDALITNFHLPKSTLMMLVSALAGYEHIRAVYGHAVAERYRFFSYGDAMLLARLG</sequence>
<dbReference type="GO" id="GO:0008616">
    <property type="term" value="P:tRNA queuosine(34) biosynthetic process"/>
    <property type="evidence" value="ECO:0007669"/>
    <property type="project" value="UniProtKB-UniRule"/>
</dbReference>
<keyword evidence="4 13" id="KW-0963">Cytoplasm</keyword>
<protein>
    <recommendedName>
        <fullName evidence="11 13">S-adenosylmethionine:tRNA ribosyltransferase-isomerase</fullName>
        <ecNumber evidence="10 13">2.4.99.17</ecNumber>
    </recommendedName>
    <alternativeName>
        <fullName evidence="12 13">Queuosine biosynthesis protein QueA</fullName>
    </alternativeName>
</protein>
<comment type="catalytic activity">
    <reaction evidence="8 13">
        <text>7-aminomethyl-7-carbaguanosine(34) in tRNA + S-adenosyl-L-methionine = epoxyqueuosine(34) in tRNA + adenine + L-methionine + 2 H(+)</text>
        <dbReference type="Rhea" id="RHEA:32155"/>
        <dbReference type="Rhea" id="RHEA-COMP:10342"/>
        <dbReference type="Rhea" id="RHEA-COMP:18582"/>
        <dbReference type="ChEBI" id="CHEBI:15378"/>
        <dbReference type="ChEBI" id="CHEBI:16708"/>
        <dbReference type="ChEBI" id="CHEBI:57844"/>
        <dbReference type="ChEBI" id="CHEBI:59789"/>
        <dbReference type="ChEBI" id="CHEBI:82833"/>
        <dbReference type="ChEBI" id="CHEBI:194443"/>
        <dbReference type="EC" id="2.4.99.17"/>
    </reaction>
</comment>
<accession>A0A437LHI8</accession>
<dbReference type="GO" id="GO:0051075">
    <property type="term" value="F:S-adenosylmethionine:tRNA ribosyltransferase-isomerase activity"/>
    <property type="evidence" value="ECO:0007669"/>
    <property type="project" value="UniProtKB-EC"/>
</dbReference>
<evidence type="ECO:0000313" key="14">
    <source>
        <dbReference type="EMBL" id="RVT84824.1"/>
    </source>
</evidence>
<evidence type="ECO:0000256" key="6">
    <source>
        <dbReference type="ARBA" id="ARBA00022691"/>
    </source>
</evidence>
<comment type="caution">
    <text evidence="14">The sequence shown here is derived from an EMBL/GenBank/DDBJ whole genome shotgun (WGS) entry which is preliminary data.</text>
</comment>
<name>A0A437LHI8_9BURK</name>
<evidence type="ECO:0000256" key="7">
    <source>
        <dbReference type="ARBA" id="ARBA00022785"/>
    </source>
</evidence>
<evidence type="ECO:0000256" key="11">
    <source>
        <dbReference type="ARBA" id="ARBA00069325"/>
    </source>
</evidence>
<evidence type="ECO:0000256" key="1">
    <source>
        <dbReference type="ARBA" id="ARBA00004496"/>
    </source>
</evidence>
<dbReference type="Proteomes" id="UP000288587">
    <property type="component" value="Unassembled WGS sequence"/>
</dbReference>
<dbReference type="Gene3D" id="3.40.1780.10">
    <property type="entry name" value="QueA-like"/>
    <property type="match status" value="1"/>
</dbReference>
<comment type="pathway">
    <text evidence="2 13">tRNA modification; tRNA-queuosine biosynthesis.</text>
</comment>
<proteinExistence type="inferred from homology"/>
<keyword evidence="14" id="KW-0328">Glycosyltransferase</keyword>
<dbReference type="PANTHER" id="PTHR30307">
    <property type="entry name" value="S-ADENOSYLMETHIONINE:TRNA RIBOSYLTRANSFERASE-ISOMERASE"/>
    <property type="match status" value="1"/>
</dbReference>
<reference evidence="14 15" key="1">
    <citation type="submission" date="2019-01" db="EMBL/GenBank/DDBJ databases">
        <authorList>
            <person name="Chen W.-M."/>
        </authorList>
    </citation>
    <scope>NUCLEOTIDE SEQUENCE [LARGE SCALE GENOMIC DNA]</scope>
    <source>
        <strain evidence="14 15">CCP-18</strain>
    </source>
</reference>
<keyword evidence="7 13" id="KW-0671">Queuosine biosynthesis</keyword>
<evidence type="ECO:0000256" key="8">
    <source>
        <dbReference type="ARBA" id="ARBA00052751"/>
    </source>
</evidence>
<dbReference type="Gene3D" id="2.40.10.240">
    <property type="entry name" value="QueA-like"/>
    <property type="match status" value="1"/>
</dbReference>
<evidence type="ECO:0000256" key="4">
    <source>
        <dbReference type="ARBA" id="ARBA00022490"/>
    </source>
</evidence>
<comment type="function">
    <text evidence="13">Transfers and isomerizes the ribose moiety from AdoMet to the 7-aminomethyl group of 7-deazaguanine (preQ1-tRNA) to give epoxyqueuosine (oQ-tRNA).</text>
</comment>
<evidence type="ECO:0000313" key="15">
    <source>
        <dbReference type="Proteomes" id="UP000288587"/>
    </source>
</evidence>
<evidence type="ECO:0000256" key="5">
    <source>
        <dbReference type="ARBA" id="ARBA00022679"/>
    </source>
</evidence>
<keyword evidence="14" id="KW-0413">Isomerase</keyword>
<dbReference type="RefSeq" id="WP_127683226.1">
    <property type="nucleotide sequence ID" value="NZ_SACM01000003.1"/>
</dbReference>
<organism evidence="14 15">
    <name type="scientific">Inhella crocodyli</name>
    <dbReference type="NCBI Taxonomy" id="2499851"/>
    <lineage>
        <taxon>Bacteria</taxon>
        <taxon>Pseudomonadati</taxon>
        <taxon>Pseudomonadota</taxon>
        <taxon>Betaproteobacteria</taxon>
        <taxon>Burkholderiales</taxon>
        <taxon>Sphaerotilaceae</taxon>
        <taxon>Inhella</taxon>
    </lineage>
</organism>